<dbReference type="AlphaFoldDB" id="A0A4U5NX73"/>
<gene>
    <name evidence="2" type="ORF">L596_012206</name>
</gene>
<evidence type="ECO:0000313" key="3">
    <source>
        <dbReference type="Proteomes" id="UP000298663"/>
    </source>
</evidence>
<dbReference type="SUPFAM" id="SSF81321">
    <property type="entry name" value="Family A G protein-coupled receptor-like"/>
    <property type="match status" value="1"/>
</dbReference>
<feature type="transmembrane region" description="Helical" evidence="1">
    <location>
        <begin position="12"/>
        <end position="30"/>
    </location>
</feature>
<comment type="caution">
    <text evidence="2">The sequence shown here is derived from an EMBL/GenBank/DDBJ whole genome shotgun (WGS) entry which is preliminary data.</text>
</comment>
<dbReference type="Pfam" id="PF10318">
    <property type="entry name" value="7TM_GPCR_Srh"/>
    <property type="match status" value="1"/>
</dbReference>
<dbReference type="Gene3D" id="1.20.1070.10">
    <property type="entry name" value="Rhodopsin 7-helix transmembrane proteins"/>
    <property type="match status" value="1"/>
</dbReference>
<feature type="transmembrane region" description="Helical" evidence="1">
    <location>
        <begin position="89"/>
        <end position="112"/>
    </location>
</feature>
<sequence>MTLYSVDICLFYGSTFLCLLTGILFFYITLSKTPPDLKTYRNNLFNLSFWYLLCAFTAGALLQPVPVDINGETCTKCVGFGGYISQSSVYVLIGCMFVFSSNISMALLLSFLHRYVHLAHPKWSLYMRSTQGHLVLVSVQVTGTLTATLSAYEIVTCLKEIEQDGHKILCANPDGHLKLWFGLIAAGMLVLCSLMFIFMVLSIKTMRAQKLLWSSKTYRLQLRLTVNLVTLTLLPAVCEIIPIMLSAIFISLKSPYSLMMYSITTHLPFVSVVCSSVITLGFITPYRKAVLALFRIKNGSQKISVVSINRASETHK</sequence>
<protein>
    <recommendedName>
        <fullName evidence="4">G-protein coupled receptors family 1 profile domain-containing protein</fullName>
    </recommendedName>
</protein>
<dbReference type="PANTHER" id="PTHR22941">
    <property type="entry name" value="SERPENTINE RECEPTOR"/>
    <property type="match status" value="1"/>
</dbReference>
<evidence type="ECO:0000313" key="2">
    <source>
        <dbReference type="EMBL" id="TKR87873.1"/>
    </source>
</evidence>
<dbReference type="InterPro" id="IPR019422">
    <property type="entry name" value="7TM_GPCR_serpentine_rcpt_Srh"/>
</dbReference>
<keyword evidence="3" id="KW-1185">Reference proteome</keyword>
<evidence type="ECO:0008006" key="4">
    <source>
        <dbReference type="Google" id="ProtNLM"/>
    </source>
</evidence>
<keyword evidence="1" id="KW-0472">Membrane</keyword>
<reference evidence="2 3" key="1">
    <citation type="journal article" date="2015" name="Genome Biol.">
        <title>Comparative genomics of Steinernema reveals deeply conserved gene regulatory networks.</title>
        <authorList>
            <person name="Dillman A.R."/>
            <person name="Macchietto M."/>
            <person name="Porter C.F."/>
            <person name="Rogers A."/>
            <person name="Williams B."/>
            <person name="Antoshechkin I."/>
            <person name="Lee M.M."/>
            <person name="Goodwin Z."/>
            <person name="Lu X."/>
            <person name="Lewis E.E."/>
            <person name="Goodrich-Blair H."/>
            <person name="Stock S.P."/>
            <person name="Adams B.J."/>
            <person name="Sternberg P.W."/>
            <person name="Mortazavi A."/>
        </authorList>
    </citation>
    <scope>NUCLEOTIDE SEQUENCE [LARGE SCALE GENOMIC DNA]</scope>
    <source>
        <strain evidence="2 3">ALL</strain>
    </source>
</reference>
<feature type="transmembrane region" description="Helical" evidence="1">
    <location>
        <begin position="224"/>
        <end position="252"/>
    </location>
</feature>
<organism evidence="2 3">
    <name type="scientific">Steinernema carpocapsae</name>
    <name type="common">Entomopathogenic nematode</name>
    <dbReference type="NCBI Taxonomy" id="34508"/>
    <lineage>
        <taxon>Eukaryota</taxon>
        <taxon>Metazoa</taxon>
        <taxon>Ecdysozoa</taxon>
        <taxon>Nematoda</taxon>
        <taxon>Chromadorea</taxon>
        <taxon>Rhabditida</taxon>
        <taxon>Tylenchina</taxon>
        <taxon>Panagrolaimomorpha</taxon>
        <taxon>Strongyloidoidea</taxon>
        <taxon>Steinernematidae</taxon>
        <taxon>Steinernema</taxon>
    </lineage>
</organism>
<dbReference type="Proteomes" id="UP000298663">
    <property type="component" value="Unassembled WGS sequence"/>
</dbReference>
<feature type="transmembrane region" description="Helical" evidence="1">
    <location>
        <begin position="179"/>
        <end position="203"/>
    </location>
</feature>
<evidence type="ECO:0000256" key="1">
    <source>
        <dbReference type="SAM" id="Phobius"/>
    </source>
</evidence>
<feature type="transmembrane region" description="Helical" evidence="1">
    <location>
        <begin position="133"/>
        <end position="152"/>
    </location>
</feature>
<feature type="transmembrane region" description="Helical" evidence="1">
    <location>
        <begin position="42"/>
        <end position="62"/>
    </location>
</feature>
<accession>A0A4U5NX73</accession>
<reference evidence="2 3" key="2">
    <citation type="journal article" date="2019" name="G3 (Bethesda)">
        <title>Hybrid Assembly of the Genome of the Entomopathogenic Nematode Steinernema carpocapsae Identifies the X-Chromosome.</title>
        <authorList>
            <person name="Serra L."/>
            <person name="Macchietto M."/>
            <person name="Macias-Munoz A."/>
            <person name="McGill C.J."/>
            <person name="Rodriguez I.M."/>
            <person name="Rodriguez B."/>
            <person name="Murad R."/>
            <person name="Mortazavi A."/>
        </authorList>
    </citation>
    <scope>NUCLEOTIDE SEQUENCE [LARGE SCALE GENOMIC DNA]</scope>
    <source>
        <strain evidence="2 3">ALL</strain>
    </source>
</reference>
<name>A0A4U5NX73_STECR</name>
<keyword evidence="1" id="KW-0812">Transmembrane</keyword>
<dbReference type="InterPro" id="IPR053220">
    <property type="entry name" value="Nematode_rcpt-like_serp_H"/>
</dbReference>
<proteinExistence type="predicted"/>
<dbReference type="EMBL" id="AZBU02000003">
    <property type="protein sequence ID" value="TKR87873.1"/>
    <property type="molecule type" value="Genomic_DNA"/>
</dbReference>
<keyword evidence="1" id="KW-1133">Transmembrane helix</keyword>
<feature type="transmembrane region" description="Helical" evidence="1">
    <location>
        <begin position="258"/>
        <end position="283"/>
    </location>
</feature>
<dbReference type="PANTHER" id="PTHR22941:SF26">
    <property type="entry name" value="SERPENTINE RECEPTOR, CLASS H"/>
    <property type="match status" value="1"/>
</dbReference>